<name>A0A067SS18_GALM3</name>
<dbReference type="EMBL" id="KL142385">
    <property type="protein sequence ID" value="KDR73760.1"/>
    <property type="molecule type" value="Genomic_DNA"/>
</dbReference>
<gene>
    <name evidence="1" type="ORF">GALMADRAFT_142206</name>
</gene>
<sequence length="163" mass="18018">MTTRLTDPSTVERVNNNIGIALDSREDEAKAIKGFIFGSGCEYPMAINVPPLPHIGIPHTIDDLDIAVWVTRTLTTAIRAECINDRAIKIDHFPCDSKIPLLATYTIMCSQNPGSNKCIQHLSREKLSWFGDIIVLKQKEASNNDVVDMQESDIALIIAIVLS</sequence>
<dbReference type="HOGENOM" id="CLU_1454513_0_0_1"/>
<proteinExistence type="predicted"/>
<dbReference type="AlphaFoldDB" id="A0A067SS18"/>
<protein>
    <submittedName>
        <fullName evidence="1">Uncharacterized protein</fullName>
    </submittedName>
</protein>
<evidence type="ECO:0000313" key="1">
    <source>
        <dbReference type="EMBL" id="KDR73760.1"/>
    </source>
</evidence>
<reference evidence="2" key="1">
    <citation type="journal article" date="2014" name="Proc. Natl. Acad. Sci. U.S.A.">
        <title>Extensive sampling of basidiomycete genomes demonstrates inadequacy of the white-rot/brown-rot paradigm for wood decay fungi.</title>
        <authorList>
            <person name="Riley R."/>
            <person name="Salamov A.A."/>
            <person name="Brown D.W."/>
            <person name="Nagy L.G."/>
            <person name="Floudas D."/>
            <person name="Held B.W."/>
            <person name="Levasseur A."/>
            <person name="Lombard V."/>
            <person name="Morin E."/>
            <person name="Otillar R."/>
            <person name="Lindquist E.A."/>
            <person name="Sun H."/>
            <person name="LaButti K.M."/>
            <person name="Schmutz J."/>
            <person name="Jabbour D."/>
            <person name="Luo H."/>
            <person name="Baker S.E."/>
            <person name="Pisabarro A.G."/>
            <person name="Walton J.D."/>
            <person name="Blanchette R.A."/>
            <person name="Henrissat B."/>
            <person name="Martin F."/>
            <person name="Cullen D."/>
            <person name="Hibbett D.S."/>
            <person name="Grigoriev I.V."/>
        </authorList>
    </citation>
    <scope>NUCLEOTIDE SEQUENCE [LARGE SCALE GENOMIC DNA]</scope>
    <source>
        <strain evidence="2">CBS 339.88</strain>
    </source>
</reference>
<accession>A0A067SS18</accession>
<keyword evidence="2" id="KW-1185">Reference proteome</keyword>
<evidence type="ECO:0000313" key="2">
    <source>
        <dbReference type="Proteomes" id="UP000027222"/>
    </source>
</evidence>
<organism evidence="1 2">
    <name type="scientific">Galerina marginata (strain CBS 339.88)</name>
    <dbReference type="NCBI Taxonomy" id="685588"/>
    <lineage>
        <taxon>Eukaryota</taxon>
        <taxon>Fungi</taxon>
        <taxon>Dikarya</taxon>
        <taxon>Basidiomycota</taxon>
        <taxon>Agaricomycotina</taxon>
        <taxon>Agaricomycetes</taxon>
        <taxon>Agaricomycetidae</taxon>
        <taxon>Agaricales</taxon>
        <taxon>Agaricineae</taxon>
        <taxon>Strophariaceae</taxon>
        <taxon>Galerina</taxon>
    </lineage>
</organism>
<dbReference type="Proteomes" id="UP000027222">
    <property type="component" value="Unassembled WGS sequence"/>
</dbReference>